<organism evidence="2 3">
    <name type="scientific">Mycena sanguinolenta</name>
    <dbReference type="NCBI Taxonomy" id="230812"/>
    <lineage>
        <taxon>Eukaryota</taxon>
        <taxon>Fungi</taxon>
        <taxon>Dikarya</taxon>
        <taxon>Basidiomycota</taxon>
        <taxon>Agaricomycotina</taxon>
        <taxon>Agaricomycetes</taxon>
        <taxon>Agaricomycetidae</taxon>
        <taxon>Agaricales</taxon>
        <taxon>Marasmiineae</taxon>
        <taxon>Mycenaceae</taxon>
        <taxon>Mycena</taxon>
    </lineage>
</organism>
<dbReference type="Proteomes" id="UP000623467">
    <property type="component" value="Unassembled WGS sequence"/>
</dbReference>
<name>A0A8H7CY37_9AGAR</name>
<accession>A0A8H7CY37</accession>
<feature type="region of interest" description="Disordered" evidence="1">
    <location>
        <begin position="439"/>
        <end position="458"/>
    </location>
</feature>
<dbReference type="AlphaFoldDB" id="A0A8H7CY37"/>
<evidence type="ECO:0000256" key="1">
    <source>
        <dbReference type="SAM" id="MobiDB-lite"/>
    </source>
</evidence>
<evidence type="ECO:0000313" key="3">
    <source>
        <dbReference type="Proteomes" id="UP000623467"/>
    </source>
</evidence>
<comment type="caution">
    <text evidence="2">The sequence shown here is derived from an EMBL/GenBank/DDBJ whole genome shotgun (WGS) entry which is preliminary data.</text>
</comment>
<feature type="region of interest" description="Disordered" evidence="1">
    <location>
        <begin position="334"/>
        <end position="403"/>
    </location>
</feature>
<feature type="compositionally biased region" description="Polar residues" evidence="1">
    <location>
        <begin position="209"/>
        <end position="231"/>
    </location>
</feature>
<feature type="compositionally biased region" description="Low complexity" evidence="1">
    <location>
        <begin position="334"/>
        <end position="354"/>
    </location>
</feature>
<feature type="region of interest" description="Disordered" evidence="1">
    <location>
        <begin position="85"/>
        <end position="108"/>
    </location>
</feature>
<sequence>MPMLLSPSGSETESEPETEDSVLLLAAGAQSRLRRRPAVAVHARLLPDNSAPGTALLCGSEHDPDPAEDDWWDARRPAAVPFLPLPFDQERTSPQPGTRAPRTSSGCGAPIHARAHATRGGGHWVGYTEDVERTVVRLDSQYFSAEDRSALGLETAGCGCVVDGVGCAVCGNALGALHTPCHVHQSRKGQAHYVFLPSAVSPPIKDARSSQPAGNASTSGSTSENTRSTRTPMEVLWERPPSWRRVPIPPSPPRTPPPRPSRALEVDHRNDFSGVGTEALVSAALAGESILSTEQALTAFREIVVRATQPGSTVDPGSAAEALTALHRFMETATNRTTPPITQTTAPQPEAAQPSERMDVDSSTTPLPLPQTEAPPPPPLEPAASADPVVVQSHPSDLDSWLTDPEPLFVGDIPRVTTPEPIVFAQQLEPIVFSPPPTQPVPPSTTVTGTAGASSPTINDTMAATERARARITALFAHRWDDRNDFHQGSTSALPSLTRAASTSGATAPPRSLRRTSARPDLHAAATSRAHLVGRRRHARGHEAWLAAETATARPPLRRASVPDLRRRNSGGADAEVTRLVRRLRRREGDPMASTAMEVDGQGSSDGETVRAGERESWARGGAGAGGAAGADRVGVGDVDHNAVSSSGRAAAYHTGARADTAAGDASCGDAGDAALRRRVDCGAAGTGAVARDAATCVAAKKNVTDWIIPCTCAFGNKIGLIILPQFPSAMAYYDSH</sequence>
<gene>
    <name evidence="2" type="ORF">MSAN_01596900</name>
</gene>
<feature type="compositionally biased region" description="Basic and acidic residues" evidence="1">
    <location>
        <begin position="608"/>
        <end position="618"/>
    </location>
</feature>
<dbReference type="OrthoDB" id="5600002at2759"/>
<protein>
    <submittedName>
        <fullName evidence="2">Uncharacterized protein</fullName>
    </submittedName>
</protein>
<feature type="compositionally biased region" description="Low complexity" evidence="1">
    <location>
        <begin position="444"/>
        <end position="458"/>
    </location>
</feature>
<feature type="region of interest" description="Disordered" evidence="1">
    <location>
        <begin position="586"/>
        <end position="632"/>
    </location>
</feature>
<evidence type="ECO:0000313" key="2">
    <source>
        <dbReference type="EMBL" id="KAF7351643.1"/>
    </source>
</evidence>
<feature type="compositionally biased region" description="Polar residues" evidence="1">
    <location>
        <begin position="92"/>
        <end position="106"/>
    </location>
</feature>
<reference evidence="2" key="1">
    <citation type="submission" date="2020-05" db="EMBL/GenBank/DDBJ databases">
        <title>Mycena genomes resolve the evolution of fungal bioluminescence.</title>
        <authorList>
            <person name="Tsai I.J."/>
        </authorList>
    </citation>
    <scope>NUCLEOTIDE SEQUENCE</scope>
    <source>
        <strain evidence="2">160909Yilan</strain>
    </source>
</reference>
<feature type="compositionally biased region" description="Polar residues" evidence="1">
    <location>
        <begin position="487"/>
        <end position="506"/>
    </location>
</feature>
<feature type="compositionally biased region" description="Low complexity" evidence="1">
    <location>
        <begin position="1"/>
        <end position="11"/>
    </location>
</feature>
<dbReference type="EMBL" id="JACAZH010000013">
    <property type="protein sequence ID" value="KAF7351643.1"/>
    <property type="molecule type" value="Genomic_DNA"/>
</dbReference>
<feature type="region of interest" description="Disordered" evidence="1">
    <location>
        <begin position="1"/>
        <end position="22"/>
    </location>
</feature>
<keyword evidence="3" id="KW-1185">Reference proteome</keyword>
<feature type="region of interest" description="Disordered" evidence="1">
    <location>
        <begin position="204"/>
        <end position="261"/>
    </location>
</feature>
<feature type="compositionally biased region" description="Pro residues" evidence="1">
    <location>
        <begin position="367"/>
        <end position="381"/>
    </location>
</feature>
<feature type="region of interest" description="Disordered" evidence="1">
    <location>
        <begin position="484"/>
        <end position="523"/>
    </location>
</feature>
<proteinExistence type="predicted"/>
<feature type="compositionally biased region" description="Pro residues" evidence="1">
    <location>
        <begin position="247"/>
        <end position="260"/>
    </location>
</feature>